<dbReference type="SUPFAM" id="SSF140990">
    <property type="entry name" value="FtsH protease domain-like"/>
    <property type="match status" value="1"/>
</dbReference>
<dbReference type="CDD" id="cd19501">
    <property type="entry name" value="RecA-like_FtsH"/>
    <property type="match status" value="1"/>
</dbReference>
<accession>C5F228</accession>
<dbReference type="EMBL" id="DS990446">
    <property type="protein sequence ID" value="EEQ64322.1"/>
    <property type="molecule type" value="Genomic_DNA"/>
</dbReference>
<dbReference type="FunFam" id="3.40.50.300:FF:000352">
    <property type="entry name" value="ATP-dependent zinc metalloprotease FTSH 7, chloroplastic"/>
    <property type="match status" value="1"/>
</dbReference>
<dbReference type="GO" id="GO:0006508">
    <property type="term" value="P:proteolysis"/>
    <property type="evidence" value="ECO:0007669"/>
    <property type="project" value="UniProtKB-KW"/>
</dbReference>
<evidence type="ECO:0000256" key="4">
    <source>
        <dbReference type="ARBA" id="ARBA00022723"/>
    </source>
</evidence>
<dbReference type="PANTHER" id="PTHR23076">
    <property type="entry name" value="METALLOPROTEASE M41 FTSH"/>
    <property type="match status" value="1"/>
</dbReference>
<evidence type="ECO:0000259" key="12">
    <source>
        <dbReference type="SMART" id="SM00382"/>
    </source>
</evidence>
<dbReference type="GO" id="GO:0005886">
    <property type="term" value="C:plasma membrane"/>
    <property type="evidence" value="ECO:0007669"/>
    <property type="project" value="TreeGrafter"/>
</dbReference>
<keyword evidence="11" id="KW-0812">Transmembrane</keyword>
<comment type="cofactor">
    <cofactor evidence="1">
        <name>Zn(2+)</name>
        <dbReference type="ChEBI" id="CHEBI:29105"/>
    </cofactor>
</comment>
<evidence type="ECO:0000256" key="5">
    <source>
        <dbReference type="ARBA" id="ARBA00022741"/>
    </source>
</evidence>
<keyword evidence="11" id="KW-0472">Membrane</keyword>
<dbReference type="Pfam" id="PF01434">
    <property type="entry name" value="Peptidase_M41"/>
    <property type="match status" value="1"/>
</dbReference>
<dbReference type="Pfam" id="PF17862">
    <property type="entry name" value="AAA_lid_3"/>
    <property type="match status" value="1"/>
</dbReference>
<dbReference type="AlphaFoldDB" id="C5F228"/>
<dbReference type="HOGENOM" id="CLU_000688_16_2_7"/>
<dbReference type="SUPFAM" id="SSF52540">
    <property type="entry name" value="P-loop containing nucleoside triphosphate hydrolases"/>
    <property type="match status" value="1"/>
</dbReference>
<keyword evidence="4" id="KW-0479">Metal-binding</keyword>
<evidence type="ECO:0000256" key="6">
    <source>
        <dbReference type="ARBA" id="ARBA00022801"/>
    </source>
</evidence>
<evidence type="ECO:0000313" key="14">
    <source>
        <dbReference type="Proteomes" id="UP000003953"/>
    </source>
</evidence>
<dbReference type="EC" id="3.4.24.-" evidence="13"/>
<dbReference type="Proteomes" id="UP000003953">
    <property type="component" value="Unassembled WGS sequence"/>
</dbReference>
<dbReference type="InterPro" id="IPR000642">
    <property type="entry name" value="Peptidase_M41"/>
</dbReference>
<evidence type="ECO:0000256" key="7">
    <source>
        <dbReference type="ARBA" id="ARBA00022833"/>
    </source>
</evidence>
<evidence type="ECO:0000256" key="3">
    <source>
        <dbReference type="ARBA" id="ARBA00022670"/>
    </source>
</evidence>
<dbReference type="InterPro" id="IPR003960">
    <property type="entry name" value="ATPase_AAA_CS"/>
</dbReference>
<organism evidence="13 14">
    <name type="scientific">Helicobacter pullorum MIT 98-5489</name>
    <dbReference type="NCBI Taxonomy" id="537972"/>
    <lineage>
        <taxon>Bacteria</taxon>
        <taxon>Pseudomonadati</taxon>
        <taxon>Campylobacterota</taxon>
        <taxon>Epsilonproteobacteria</taxon>
        <taxon>Campylobacterales</taxon>
        <taxon>Helicobacteraceae</taxon>
        <taxon>Helicobacter</taxon>
    </lineage>
</organism>
<dbReference type="PANTHER" id="PTHR23076:SF97">
    <property type="entry name" value="ATP-DEPENDENT ZINC METALLOPROTEASE YME1L1"/>
    <property type="match status" value="1"/>
</dbReference>
<dbReference type="GO" id="GO:0005524">
    <property type="term" value="F:ATP binding"/>
    <property type="evidence" value="ECO:0007669"/>
    <property type="project" value="UniProtKB-KW"/>
</dbReference>
<feature type="domain" description="AAA+ ATPase" evidence="12">
    <location>
        <begin position="208"/>
        <end position="344"/>
    </location>
</feature>
<protein>
    <submittedName>
        <fullName evidence="13">ATP-dependent metallopeptidase HflB</fullName>
        <ecNumber evidence="13">3.4.24.-</ecNumber>
    </submittedName>
</protein>
<sequence length="574" mass="65570">MKLIILSQKWTKTMQKSKTLYFGIFALLLCAIVFSVLIFKDSATLISTTHLEKITQNSLPNNAKIKGEYLYFDINGQSYKIAKDAIDLKQFAQKIPLEIKQESGFITDLIINIFAIFLVVILLFLFLVLFNRTKLQQSLTQEIKKTPNYQQQAKMIANEAFMLHNIKPIHSNLTFDDVAGIDEAKEELKEIVDYLKFPKKYQDFGIKLPRGVLLVGPPGVGKTLIAKALAGEAKVPFFYQSGASFVQIYAGMGAKRVHDLFTKAKLNVPAIIFIDEIDAVGKARGGMRNDERETTLNQLLTEMDGFEDSNGIIVIGATNNIESMDKALLRSGRFDRRIFVELPNLQERIKILKVHTKNKKCDFDYEEVARLCIGFSGAAIASLINEAALCAIKRDSKIIQKEDILNVRDKVMIGIRKKLSFSEKEKEILAYYQAAKAFSAYWFEVPFEKITLMSDGLKQLDKEFLSKNELENQIKIYLSGIAALELLYSEHYSHSKNDLNEAKNLAYKMVETYGMGEFLLGREEDIVKILETCKNERFNFFKNYRNHLEKIQKQLLINERLEYNEIGSLIHGEF</sequence>
<dbReference type="GO" id="GO:0004222">
    <property type="term" value="F:metalloendopeptidase activity"/>
    <property type="evidence" value="ECO:0007669"/>
    <property type="project" value="InterPro"/>
</dbReference>
<keyword evidence="6 13" id="KW-0378">Hydrolase</keyword>
<keyword evidence="14" id="KW-1185">Reference proteome</keyword>
<keyword evidence="5 10" id="KW-0547">Nucleotide-binding</keyword>
<keyword evidence="3" id="KW-0645">Protease</keyword>
<comment type="similarity">
    <text evidence="2">In the C-terminal section; belongs to the peptidase M41 family.</text>
</comment>
<keyword evidence="7" id="KW-0862">Zinc</keyword>
<dbReference type="Pfam" id="PF00004">
    <property type="entry name" value="AAA"/>
    <property type="match status" value="1"/>
</dbReference>
<keyword evidence="9" id="KW-0482">Metalloprotease</keyword>
<dbReference type="GO" id="GO:0005737">
    <property type="term" value="C:cytoplasm"/>
    <property type="evidence" value="ECO:0007669"/>
    <property type="project" value="UniProtKB-ARBA"/>
</dbReference>
<dbReference type="InterPro" id="IPR041569">
    <property type="entry name" value="AAA_lid_3"/>
</dbReference>
<reference evidence="14" key="1">
    <citation type="journal article" date="2014" name="Genome Announc.">
        <title>Draft genome sequences of six enterohepatic helicobacter species isolated from humans and one from rhesus macaques.</title>
        <authorList>
            <person name="Shen Z."/>
            <person name="Sheh A."/>
            <person name="Young S.K."/>
            <person name="Abouelliel A."/>
            <person name="Ward D.V."/>
            <person name="Earl A.M."/>
            <person name="Fox J.G."/>
        </authorList>
    </citation>
    <scope>NUCLEOTIDE SEQUENCE [LARGE SCALE GENOMIC DNA]</scope>
    <source>
        <strain evidence="14">MIT 98-5489</strain>
    </source>
</reference>
<dbReference type="GO" id="GO:0030163">
    <property type="term" value="P:protein catabolic process"/>
    <property type="evidence" value="ECO:0007669"/>
    <property type="project" value="TreeGrafter"/>
</dbReference>
<evidence type="ECO:0000256" key="1">
    <source>
        <dbReference type="ARBA" id="ARBA00001947"/>
    </source>
</evidence>
<comment type="similarity">
    <text evidence="10">Belongs to the AAA ATPase family.</text>
</comment>
<name>C5F228_9HELI</name>
<evidence type="ECO:0000313" key="13">
    <source>
        <dbReference type="EMBL" id="EEQ64322.1"/>
    </source>
</evidence>
<proteinExistence type="inferred from homology"/>
<evidence type="ECO:0000256" key="10">
    <source>
        <dbReference type="RuleBase" id="RU003651"/>
    </source>
</evidence>
<evidence type="ECO:0000256" key="8">
    <source>
        <dbReference type="ARBA" id="ARBA00022840"/>
    </source>
</evidence>
<evidence type="ECO:0000256" key="2">
    <source>
        <dbReference type="ARBA" id="ARBA00010044"/>
    </source>
</evidence>
<dbReference type="GO" id="GO:0046872">
    <property type="term" value="F:metal ion binding"/>
    <property type="evidence" value="ECO:0007669"/>
    <property type="project" value="UniProtKB-KW"/>
</dbReference>
<evidence type="ECO:0000256" key="9">
    <source>
        <dbReference type="ARBA" id="ARBA00023049"/>
    </source>
</evidence>
<dbReference type="Gene3D" id="3.40.50.300">
    <property type="entry name" value="P-loop containing nucleotide triphosphate hydrolases"/>
    <property type="match status" value="1"/>
</dbReference>
<dbReference type="PROSITE" id="PS00674">
    <property type="entry name" value="AAA"/>
    <property type="match status" value="1"/>
</dbReference>
<evidence type="ECO:0000256" key="11">
    <source>
        <dbReference type="SAM" id="Phobius"/>
    </source>
</evidence>
<dbReference type="InterPro" id="IPR003959">
    <property type="entry name" value="ATPase_AAA_core"/>
</dbReference>
<dbReference type="InterPro" id="IPR037219">
    <property type="entry name" value="Peptidase_M41-like"/>
</dbReference>
<dbReference type="eggNOG" id="COG0465">
    <property type="taxonomic scope" value="Bacteria"/>
</dbReference>
<feature type="transmembrane region" description="Helical" evidence="11">
    <location>
        <begin position="109"/>
        <end position="130"/>
    </location>
</feature>
<dbReference type="GO" id="GO:0004176">
    <property type="term" value="F:ATP-dependent peptidase activity"/>
    <property type="evidence" value="ECO:0007669"/>
    <property type="project" value="InterPro"/>
</dbReference>
<dbReference type="SMART" id="SM00382">
    <property type="entry name" value="AAA"/>
    <property type="match status" value="1"/>
</dbReference>
<dbReference type="GO" id="GO:0016887">
    <property type="term" value="F:ATP hydrolysis activity"/>
    <property type="evidence" value="ECO:0007669"/>
    <property type="project" value="InterPro"/>
</dbReference>
<keyword evidence="11" id="KW-1133">Transmembrane helix</keyword>
<keyword evidence="8 10" id="KW-0067">ATP-binding</keyword>
<dbReference type="Gene3D" id="1.10.8.60">
    <property type="match status" value="1"/>
</dbReference>
<feature type="transmembrane region" description="Helical" evidence="11">
    <location>
        <begin position="20"/>
        <end position="39"/>
    </location>
</feature>
<dbReference type="Gene3D" id="1.20.58.760">
    <property type="entry name" value="Peptidase M41"/>
    <property type="match status" value="1"/>
</dbReference>
<dbReference type="InterPro" id="IPR003593">
    <property type="entry name" value="AAA+_ATPase"/>
</dbReference>
<dbReference type="InterPro" id="IPR027417">
    <property type="entry name" value="P-loop_NTPase"/>
</dbReference>
<gene>
    <name evidence="13" type="primary">hflB</name>
    <name evidence="13" type="ORF">HPMG_01779</name>
</gene>